<gene>
    <name evidence="2" type="ORF">ACHIPV_14535</name>
    <name evidence="1" type="ORF">ACHIRB_06165</name>
</gene>
<name>A0ABW7KKT5_9NOCA</name>
<keyword evidence="4" id="KW-1185">Reference proteome</keyword>
<accession>A0ABW7KKT5</accession>
<protein>
    <recommendedName>
        <fullName evidence="5">DUF4240 domain-containing protein</fullName>
    </recommendedName>
</protein>
<dbReference type="EMBL" id="JBIMSP010000021">
    <property type="protein sequence ID" value="MFH5243087.1"/>
    <property type="molecule type" value="Genomic_DNA"/>
</dbReference>
<sequence length="162" mass="18588">MSKLAAGVADLIAMGVEGQHEPLWHPLWRELAAYAEPLEVGDKPTATLLRAIWRALEPTDPEDAGYIDCPTLTDELELWSEGRVREGLYALRYVDLTINHGFYWRCAWTYGYQPPVIELTLDHAFEQLVVGRNKLSAQQWRAVRLNARNRWREGAPHGLPRR</sequence>
<dbReference type="Proteomes" id="UP001609219">
    <property type="component" value="Unassembled WGS sequence"/>
</dbReference>
<comment type="caution">
    <text evidence="2">The sequence shown here is derived from an EMBL/GenBank/DDBJ whole genome shotgun (WGS) entry which is preliminary data.</text>
</comment>
<evidence type="ECO:0008006" key="5">
    <source>
        <dbReference type="Google" id="ProtNLM"/>
    </source>
</evidence>
<dbReference type="RefSeq" id="WP_395124805.1">
    <property type="nucleotide sequence ID" value="NZ_JBIMSN010000025.1"/>
</dbReference>
<evidence type="ECO:0000313" key="1">
    <source>
        <dbReference type="EMBL" id="MFH5228166.1"/>
    </source>
</evidence>
<dbReference type="EMBL" id="JBIMSN010000025">
    <property type="protein sequence ID" value="MFH5228166.1"/>
    <property type="molecule type" value="Genomic_DNA"/>
</dbReference>
<organism evidence="2 3">
    <name type="scientific">Antrihabitans spumae</name>
    <dbReference type="NCBI Taxonomy" id="3373370"/>
    <lineage>
        <taxon>Bacteria</taxon>
        <taxon>Bacillati</taxon>
        <taxon>Actinomycetota</taxon>
        <taxon>Actinomycetes</taxon>
        <taxon>Mycobacteriales</taxon>
        <taxon>Nocardiaceae</taxon>
        <taxon>Antrihabitans</taxon>
    </lineage>
</organism>
<evidence type="ECO:0000313" key="4">
    <source>
        <dbReference type="Proteomes" id="UP001609219"/>
    </source>
</evidence>
<reference evidence="3 4" key="1">
    <citation type="submission" date="2024-10" db="EMBL/GenBank/DDBJ databases">
        <authorList>
            <person name="Riesco R."/>
        </authorList>
    </citation>
    <scope>NUCLEOTIDE SEQUENCE [LARGE SCALE GENOMIC DNA]</scope>
    <source>
        <strain evidence="2 3">NCIMB 15448</strain>
        <strain evidence="1 4">NCIMB 15450</strain>
    </source>
</reference>
<evidence type="ECO:0000313" key="3">
    <source>
        <dbReference type="Proteomes" id="UP001609176"/>
    </source>
</evidence>
<evidence type="ECO:0000313" key="2">
    <source>
        <dbReference type="EMBL" id="MFH5243087.1"/>
    </source>
</evidence>
<proteinExistence type="predicted"/>
<dbReference type="Proteomes" id="UP001609176">
    <property type="component" value="Unassembled WGS sequence"/>
</dbReference>